<dbReference type="Proteomes" id="UP000318704">
    <property type="component" value="Chromosome"/>
</dbReference>
<gene>
    <name evidence="1" type="ORF">V144x_41480</name>
</gene>
<dbReference type="AlphaFoldDB" id="A0A517W056"/>
<dbReference type="EMBL" id="CP037920">
    <property type="protein sequence ID" value="QDT98641.1"/>
    <property type="molecule type" value="Genomic_DNA"/>
</dbReference>
<proteinExistence type="predicted"/>
<name>A0A517W056_9PLAN</name>
<accession>A0A517W056</accession>
<evidence type="ECO:0000313" key="1">
    <source>
        <dbReference type="EMBL" id="QDT98641.1"/>
    </source>
</evidence>
<evidence type="ECO:0008006" key="3">
    <source>
        <dbReference type="Google" id="ProtNLM"/>
    </source>
</evidence>
<dbReference type="KEGG" id="gaw:V144x_41480"/>
<evidence type="ECO:0000313" key="2">
    <source>
        <dbReference type="Proteomes" id="UP000318704"/>
    </source>
</evidence>
<dbReference type="RefSeq" id="WP_144987473.1">
    <property type="nucleotide sequence ID" value="NZ_CP037920.1"/>
</dbReference>
<reference evidence="1 2" key="1">
    <citation type="submission" date="2019-03" db="EMBL/GenBank/DDBJ databases">
        <title>Deep-cultivation of Planctomycetes and their phenomic and genomic characterization uncovers novel biology.</title>
        <authorList>
            <person name="Wiegand S."/>
            <person name="Jogler M."/>
            <person name="Boedeker C."/>
            <person name="Pinto D."/>
            <person name="Vollmers J."/>
            <person name="Rivas-Marin E."/>
            <person name="Kohn T."/>
            <person name="Peeters S.H."/>
            <person name="Heuer A."/>
            <person name="Rast P."/>
            <person name="Oberbeckmann S."/>
            <person name="Bunk B."/>
            <person name="Jeske O."/>
            <person name="Meyerdierks A."/>
            <person name="Storesund J.E."/>
            <person name="Kallscheuer N."/>
            <person name="Luecker S."/>
            <person name="Lage O.M."/>
            <person name="Pohl T."/>
            <person name="Merkel B.J."/>
            <person name="Hornburger P."/>
            <person name="Mueller R.-W."/>
            <person name="Bruemmer F."/>
            <person name="Labrenz M."/>
            <person name="Spormann A.M."/>
            <person name="Op den Camp H."/>
            <person name="Overmann J."/>
            <person name="Amann R."/>
            <person name="Jetten M.S.M."/>
            <person name="Mascher T."/>
            <person name="Medema M.H."/>
            <person name="Devos D.P."/>
            <person name="Kaster A.-K."/>
            <person name="Ovreas L."/>
            <person name="Rohde M."/>
            <person name="Galperin M.Y."/>
            <person name="Jogler C."/>
        </authorList>
    </citation>
    <scope>NUCLEOTIDE SEQUENCE [LARGE SCALE GENOMIC DNA]</scope>
    <source>
        <strain evidence="1 2">V144</strain>
    </source>
</reference>
<sequence length="143" mass="15556">MKQRFQRMVSGVLWLTSIFVLVQSSCHSNSEGANRYELKGKAVFGEKRIPFGRILLQPDTEQGNQGPAGVADIREGTFQTRKNKGHVGGPHLVTIIATDGTRPSSPDVDNSLFPPFVLSVDLPKENATHDFLVSDKAGLKGVP</sequence>
<organism evidence="1 2">
    <name type="scientific">Gimesia aquarii</name>
    <dbReference type="NCBI Taxonomy" id="2527964"/>
    <lineage>
        <taxon>Bacteria</taxon>
        <taxon>Pseudomonadati</taxon>
        <taxon>Planctomycetota</taxon>
        <taxon>Planctomycetia</taxon>
        <taxon>Planctomycetales</taxon>
        <taxon>Planctomycetaceae</taxon>
        <taxon>Gimesia</taxon>
    </lineage>
</organism>
<protein>
    <recommendedName>
        <fullName evidence="3">Carboxypeptidase regulatory-like domain-containing protein</fullName>
    </recommendedName>
</protein>